<keyword evidence="4" id="KW-1185">Reference proteome</keyword>
<dbReference type="VEuPathDB" id="AmoebaDB:FDP41_007059"/>
<comment type="caution">
    <text evidence="3">The sequence shown here is derived from an EMBL/GenBank/DDBJ whole genome shotgun (WGS) entry which is preliminary data.</text>
</comment>
<dbReference type="RefSeq" id="XP_044558385.1">
    <property type="nucleotide sequence ID" value="XM_044710762.1"/>
</dbReference>
<keyword evidence="1" id="KW-1133">Transmembrane helix</keyword>
<keyword evidence="1" id="KW-0472">Membrane</keyword>
<feature type="domain" description="Guanylate cyclase" evidence="2">
    <location>
        <begin position="451"/>
        <end position="583"/>
    </location>
</feature>
<dbReference type="EMBL" id="VFQX01000058">
    <property type="protein sequence ID" value="KAF0973672.1"/>
    <property type="molecule type" value="Genomic_DNA"/>
</dbReference>
<dbReference type="GeneID" id="68114277"/>
<name>A0A6A5BFS9_NAEFO</name>
<evidence type="ECO:0000256" key="1">
    <source>
        <dbReference type="SAM" id="Phobius"/>
    </source>
</evidence>
<reference evidence="3 4" key="1">
    <citation type="journal article" date="2019" name="Sci. Rep.">
        <title>Nanopore sequencing improves the draft genome of the human pathogenic amoeba Naegleria fowleri.</title>
        <authorList>
            <person name="Liechti N."/>
            <person name="Schurch N."/>
            <person name="Bruggmann R."/>
            <person name="Wittwer M."/>
        </authorList>
    </citation>
    <scope>NUCLEOTIDE SEQUENCE [LARGE SCALE GENOMIC DNA]</scope>
    <source>
        <strain evidence="3 4">ATCC 30894</strain>
    </source>
</reference>
<dbReference type="AlphaFoldDB" id="A0A6A5BFS9"/>
<dbReference type="GO" id="GO:0009190">
    <property type="term" value="P:cyclic nucleotide biosynthetic process"/>
    <property type="evidence" value="ECO:0007669"/>
    <property type="project" value="InterPro"/>
</dbReference>
<protein>
    <recommendedName>
        <fullName evidence="2">Guanylate cyclase domain-containing protein</fullName>
    </recommendedName>
</protein>
<dbReference type="PANTHER" id="PTHR43081">
    <property type="entry name" value="ADENYLATE CYCLASE, TERMINAL-DIFFERENTIATION SPECIFIC-RELATED"/>
    <property type="match status" value="1"/>
</dbReference>
<evidence type="ECO:0000259" key="2">
    <source>
        <dbReference type="PROSITE" id="PS50125"/>
    </source>
</evidence>
<dbReference type="SUPFAM" id="SSF55073">
    <property type="entry name" value="Nucleotide cyclase"/>
    <property type="match status" value="1"/>
</dbReference>
<dbReference type="Pfam" id="PF00211">
    <property type="entry name" value="Guanylate_cyc"/>
    <property type="match status" value="1"/>
</dbReference>
<dbReference type="OMA" id="IQIRERM"/>
<dbReference type="PANTHER" id="PTHR43081:SF1">
    <property type="entry name" value="ADENYLATE CYCLASE, TERMINAL-DIFFERENTIATION SPECIFIC"/>
    <property type="match status" value="1"/>
</dbReference>
<feature type="transmembrane region" description="Helical" evidence="1">
    <location>
        <begin position="346"/>
        <end position="367"/>
    </location>
</feature>
<dbReference type="InterPro" id="IPR050697">
    <property type="entry name" value="Adenylyl/Guanylyl_Cyclase_3/4"/>
</dbReference>
<dbReference type="VEuPathDB" id="AmoebaDB:NfTy_008490"/>
<dbReference type="GO" id="GO:0035556">
    <property type="term" value="P:intracellular signal transduction"/>
    <property type="evidence" value="ECO:0007669"/>
    <property type="project" value="InterPro"/>
</dbReference>
<dbReference type="Proteomes" id="UP000444721">
    <property type="component" value="Unassembled WGS sequence"/>
</dbReference>
<keyword evidence="1" id="KW-0812">Transmembrane</keyword>
<gene>
    <name evidence="3" type="ORF">FDP41_007059</name>
</gene>
<organism evidence="3 4">
    <name type="scientific">Naegleria fowleri</name>
    <name type="common">Brain eating amoeba</name>
    <dbReference type="NCBI Taxonomy" id="5763"/>
    <lineage>
        <taxon>Eukaryota</taxon>
        <taxon>Discoba</taxon>
        <taxon>Heterolobosea</taxon>
        <taxon>Tetramitia</taxon>
        <taxon>Eutetramitia</taxon>
        <taxon>Vahlkampfiidae</taxon>
        <taxon>Naegleria</taxon>
    </lineage>
</organism>
<evidence type="ECO:0000313" key="3">
    <source>
        <dbReference type="EMBL" id="KAF0973672.1"/>
    </source>
</evidence>
<sequence length="695" mass="79929">MSLVIDYQLSELIKTTSYAINQILFQLPDLDLYNDKSWVKLFANLQRLYLRKLPIQISYFARFDQSFVGAEQTYARRLERANNLTNDLSRNLYDYRMIQDLDHVFDDNNLLCHEIATLDMKSRPWYQQFVNLTNPKIMWSPFFFSTNGIPSITASIPIYIANETSSLLSKNILTNSVKWNANAPRTPEHLFGVIGIQLNVKNISDILTESALRAGVAASFILNSEGQVVAATKLLRNNSQLSQETSDILSSEDLIDQLVNETLSRGFLQQIRDWRNNHFNSSNTQEGLKGIAVQQSGSFVFQISSIHFDVVLFTMTDPYGLNWGSVIAIPKRWFAQEVVQTSISSVVVFVVVLFLGLILLMTVVQWIQMALRGIKRQLKELVKFSVKSEKQEDWKSSFSLLYDIRQMQQCLNMMRFGLRIFSKYIPELVVQHWFGHVDNNKMVTSPHMYGSAMILNIHGFTLLAEKTNRVNFISQSTDLFSEIYEIIDRNKGMIDKHLGNRLVVVWNEANNSSMHQELACRTAIQIRERMQFLNSKWKTLNYPNVAFTCSVNSGEFLSGNSNSRARVNFTVLGDALNIASSLEELNHALRTQILIGETTFEKVKSRMVCYFVDNLTVKERNKPIKVYYLETCMSEATPNQLEIVQHFQEIEKCFSSSHFSRIIDICESMKSQQLMTSQMEGIVEYLKQRALKKIN</sequence>
<dbReference type="VEuPathDB" id="AmoebaDB:NF0085490"/>
<dbReference type="OrthoDB" id="10429993at2759"/>
<dbReference type="Gene3D" id="3.30.70.1230">
    <property type="entry name" value="Nucleotide cyclase"/>
    <property type="match status" value="1"/>
</dbReference>
<evidence type="ECO:0000313" key="4">
    <source>
        <dbReference type="Proteomes" id="UP000444721"/>
    </source>
</evidence>
<dbReference type="CDD" id="cd07302">
    <property type="entry name" value="CHD"/>
    <property type="match status" value="1"/>
</dbReference>
<dbReference type="InterPro" id="IPR029787">
    <property type="entry name" value="Nucleotide_cyclase"/>
</dbReference>
<dbReference type="PROSITE" id="PS50125">
    <property type="entry name" value="GUANYLATE_CYCLASE_2"/>
    <property type="match status" value="1"/>
</dbReference>
<accession>A0A6A5BFS9</accession>
<dbReference type="Gene3D" id="3.30.450.20">
    <property type="entry name" value="PAS domain"/>
    <property type="match status" value="1"/>
</dbReference>
<proteinExistence type="predicted"/>
<dbReference type="InterPro" id="IPR001054">
    <property type="entry name" value="A/G_cyclase"/>
</dbReference>